<dbReference type="GO" id="GO:0008270">
    <property type="term" value="F:zinc ion binding"/>
    <property type="evidence" value="ECO:0007669"/>
    <property type="project" value="UniProtKB-UniRule"/>
</dbReference>
<feature type="domain" description="ERAP1-like C-terminal" evidence="16">
    <location>
        <begin position="513"/>
        <end position="825"/>
    </location>
</feature>
<evidence type="ECO:0000256" key="4">
    <source>
        <dbReference type="ARBA" id="ARBA00022438"/>
    </source>
</evidence>
<comment type="function">
    <text evidence="10">Aminopeptidase with broad substrate specificity to several peptides. It has more affinity for oligopeptides than for dipeptides. It plays an essential role in the metabolism, it may be involved in nitrogen supply or protein turnover.</text>
</comment>
<dbReference type="GO" id="GO:0043171">
    <property type="term" value="P:peptide catabolic process"/>
    <property type="evidence" value="ECO:0007669"/>
    <property type="project" value="TreeGrafter"/>
</dbReference>
<dbReference type="InterPro" id="IPR014782">
    <property type="entry name" value="Peptidase_M1_dom"/>
</dbReference>
<evidence type="ECO:0000256" key="13">
    <source>
        <dbReference type="PIRSR" id="PIRSR634016-4"/>
    </source>
</evidence>
<protein>
    <recommendedName>
        <fullName evidence="14">Aminopeptidase</fullName>
        <ecNumber evidence="14">3.4.11.-</ecNumber>
    </recommendedName>
</protein>
<dbReference type="SUPFAM" id="SSF63737">
    <property type="entry name" value="Leukotriene A4 hydrolase N-terminal domain"/>
    <property type="match status" value="1"/>
</dbReference>
<feature type="binding site" evidence="12">
    <location>
        <position position="296"/>
    </location>
    <ligand>
        <name>Zn(2+)</name>
        <dbReference type="ChEBI" id="CHEBI:29105"/>
        <note>catalytic</note>
    </ligand>
</feature>
<dbReference type="SUPFAM" id="SSF55486">
    <property type="entry name" value="Metalloproteases ('zincins'), catalytic domain"/>
    <property type="match status" value="1"/>
</dbReference>
<feature type="domain" description="Peptidase M1 membrane alanine aminopeptidase" evidence="15">
    <location>
        <begin position="221"/>
        <end position="438"/>
    </location>
</feature>
<evidence type="ECO:0000256" key="12">
    <source>
        <dbReference type="PIRSR" id="PIRSR634016-3"/>
    </source>
</evidence>
<keyword evidence="4 14" id="KW-0031">Aminopeptidase</keyword>
<dbReference type="InterPro" id="IPR050344">
    <property type="entry name" value="Peptidase_M1_aminopeptidases"/>
</dbReference>
<keyword evidence="8 12" id="KW-0862">Zinc</keyword>
<evidence type="ECO:0000256" key="2">
    <source>
        <dbReference type="ARBA" id="ARBA00010136"/>
    </source>
</evidence>
<dbReference type="InterPro" id="IPR001930">
    <property type="entry name" value="Peptidase_M1"/>
</dbReference>
<keyword evidence="5 14" id="KW-0645">Protease</keyword>
<evidence type="ECO:0000256" key="10">
    <source>
        <dbReference type="ARBA" id="ARBA00057504"/>
    </source>
</evidence>
<dbReference type="Gene3D" id="1.25.50.20">
    <property type="match status" value="1"/>
</dbReference>
<dbReference type="InterPro" id="IPR045357">
    <property type="entry name" value="Aminopeptidase_N-like_N"/>
</dbReference>
<evidence type="ECO:0000256" key="7">
    <source>
        <dbReference type="ARBA" id="ARBA00022801"/>
    </source>
</evidence>
<evidence type="ECO:0000313" key="19">
    <source>
        <dbReference type="Proteomes" id="UP000183504"/>
    </source>
</evidence>
<dbReference type="Proteomes" id="UP000183504">
    <property type="component" value="Unassembled WGS sequence"/>
</dbReference>
<dbReference type="GO" id="GO:0016020">
    <property type="term" value="C:membrane"/>
    <property type="evidence" value="ECO:0007669"/>
    <property type="project" value="TreeGrafter"/>
</dbReference>
<comment type="subunit">
    <text evidence="3">Monomer.</text>
</comment>
<feature type="binding site" evidence="12">
    <location>
        <position position="315"/>
    </location>
    <ligand>
        <name>Zn(2+)</name>
        <dbReference type="ChEBI" id="CHEBI:29105"/>
        <note>catalytic</note>
    </ligand>
</feature>
<dbReference type="RefSeq" id="WP_072073822.1">
    <property type="nucleotide sequence ID" value="NZ_CDMW01000001.1"/>
</dbReference>
<dbReference type="GO" id="GO:0042277">
    <property type="term" value="F:peptide binding"/>
    <property type="evidence" value="ECO:0007669"/>
    <property type="project" value="TreeGrafter"/>
</dbReference>
<dbReference type="Gene3D" id="2.60.40.1730">
    <property type="entry name" value="tricorn interacting facor f3 domain"/>
    <property type="match status" value="1"/>
</dbReference>
<dbReference type="Pfam" id="PF11838">
    <property type="entry name" value="ERAP1_C"/>
    <property type="match status" value="1"/>
</dbReference>
<evidence type="ECO:0000256" key="14">
    <source>
        <dbReference type="RuleBase" id="RU364040"/>
    </source>
</evidence>
<dbReference type="InterPro" id="IPR024571">
    <property type="entry name" value="ERAP1-like_C_dom"/>
</dbReference>
<name>A0A0B7GN13_STRSA</name>
<evidence type="ECO:0000259" key="15">
    <source>
        <dbReference type="Pfam" id="PF01433"/>
    </source>
</evidence>
<dbReference type="GO" id="GO:0006508">
    <property type="term" value="P:proteolysis"/>
    <property type="evidence" value="ECO:0007669"/>
    <property type="project" value="UniProtKB-KW"/>
</dbReference>
<dbReference type="PANTHER" id="PTHR11533:SF174">
    <property type="entry name" value="PUROMYCIN-SENSITIVE AMINOPEPTIDASE-RELATED"/>
    <property type="match status" value="1"/>
</dbReference>
<evidence type="ECO:0000256" key="11">
    <source>
        <dbReference type="PIRSR" id="PIRSR634016-1"/>
    </source>
</evidence>
<keyword evidence="7 14" id="KW-0378">Hydrolase</keyword>
<keyword evidence="9 14" id="KW-0482">Metalloprotease</keyword>
<dbReference type="EMBL" id="CDMW01000001">
    <property type="protein sequence ID" value="CEL90145.1"/>
    <property type="molecule type" value="Genomic_DNA"/>
</dbReference>
<dbReference type="GO" id="GO:0005615">
    <property type="term" value="C:extracellular space"/>
    <property type="evidence" value="ECO:0007669"/>
    <property type="project" value="TreeGrafter"/>
</dbReference>
<dbReference type="AlphaFoldDB" id="A0A0B7GN13"/>
<dbReference type="PANTHER" id="PTHR11533">
    <property type="entry name" value="PROTEASE M1 ZINC METALLOPROTEASE"/>
    <property type="match status" value="1"/>
</dbReference>
<dbReference type="Pfam" id="PF17900">
    <property type="entry name" value="Peptidase_M1_N"/>
    <property type="match status" value="1"/>
</dbReference>
<comment type="similarity">
    <text evidence="2 14">Belongs to the peptidase M1 family.</text>
</comment>
<feature type="site" description="Transition state stabilizer" evidence="13">
    <location>
        <position position="379"/>
    </location>
</feature>
<comment type="catalytic activity">
    <reaction evidence="1">
        <text>Release of an N-terminal amino acid, Xaa-|-Yaa- from a peptide, amide or arylamide. Xaa is preferably Ala, but may be most amino acids including Pro (slow action). When a terminal hydrophobic residue is followed by a prolyl residue, the two may be released as an intact Xaa-Pro dipeptide.</text>
        <dbReference type="EC" id="3.4.11.2"/>
    </reaction>
</comment>
<dbReference type="Gene3D" id="1.10.390.10">
    <property type="entry name" value="Neutral Protease Domain 2"/>
    <property type="match status" value="1"/>
</dbReference>
<evidence type="ECO:0000256" key="6">
    <source>
        <dbReference type="ARBA" id="ARBA00022723"/>
    </source>
</evidence>
<evidence type="ECO:0000256" key="5">
    <source>
        <dbReference type="ARBA" id="ARBA00022670"/>
    </source>
</evidence>
<dbReference type="Pfam" id="PF01433">
    <property type="entry name" value="Peptidase_M1"/>
    <property type="match status" value="1"/>
</dbReference>
<evidence type="ECO:0000256" key="1">
    <source>
        <dbReference type="ARBA" id="ARBA00000098"/>
    </source>
</evidence>
<dbReference type="PRINTS" id="PR00756">
    <property type="entry name" value="ALADIPTASE"/>
</dbReference>
<dbReference type="FunFam" id="1.10.390.10:FF:000013">
    <property type="entry name" value="Aminopeptidase N"/>
    <property type="match status" value="1"/>
</dbReference>
<dbReference type="GO" id="GO:0005737">
    <property type="term" value="C:cytoplasm"/>
    <property type="evidence" value="ECO:0007669"/>
    <property type="project" value="TreeGrafter"/>
</dbReference>
<reference evidence="18 19" key="1">
    <citation type="submission" date="2015-01" db="EMBL/GenBank/DDBJ databases">
        <authorList>
            <person name="Pelicic Vladimir"/>
        </authorList>
    </citation>
    <scope>NUCLEOTIDE SEQUENCE [LARGE SCALE GENOMIC DNA]</scope>
    <source>
        <strain evidence="18 19">2908</strain>
    </source>
</reference>
<evidence type="ECO:0000256" key="8">
    <source>
        <dbReference type="ARBA" id="ARBA00022833"/>
    </source>
</evidence>
<evidence type="ECO:0000256" key="3">
    <source>
        <dbReference type="ARBA" id="ARBA00011245"/>
    </source>
</evidence>
<proteinExistence type="inferred from homology"/>
<dbReference type="InterPro" id="IPR042097">
    <property type="entry name" value="Aminopeptidase_N-like_N_sf"/>
</dbReference>
<dbReference type="InterPro" id="IPR034016">
    <property type="entry name" value="M1_APN-typ"/>
</dbReference>
<evidence type="ECO:0000313" key="18">
    <source>
        <dbReference type="EMBL" id="CEL90145.1"/>
    </source>
</evidence>
<feature type="binding site" evidence="12">
    <location>
        <position position="292"/>
    </location>
    <ligand>
        <name>Zn(2+)</name>
        <dbReference type="ChEBI" id="CHEBI:29105"/>
        <note>catalytic</note>
    </ligand>
</feature>
<feature type="active site" description="Proton acceptor" evidence="11">
    <location>
        <position position="293"/>
    </location>
</feature>
<feature type="domain" description="Aminopeptidase N-like N-terminal" evidence="17">
    <location>
        <begin position="12"/>
        <end position="185"/>
    </location>
</feature>
<dbReference type="GO" id="GO:0016285">
    <property type="term" value="F:alanyl aminopeptidase activity"/>
    <property type="evidence" value="ECO:0007669"/>
    <property type="project" value="UniProtKB-EC"/>
</dbReference>
<evidence type="ECO:0000256" key="9">
    <source>
        <dbReference type="ARBA" id="ARBA00023049"/>
    </source>
</evidence>
<dbReference type="InterPro" id="IPR027268">
    <property type="entry name" value="Peptidase_M4/M1_CTD_sf"/>
</dbReference>
<evidence type="ECO:0000259" key="17">
    <source>
        <dbReference type="Pfam" id="PF17900"/>
    </source>
</evidence>
<sequence length="846" mass="95476">MQAVKHFIETFVPEHYDLFLELNRADKTFSGKVTITGEAKTSQISLHQKDLTVEAVEVAGQARPFTLDKDNEALYIELEAAGPVVVTITYTGKITDNMTGIYPSYYTVDGVKKEIISTQFESHFAREAFPSVDEPEAKATFDLALKFDQAESELALSNMPEIDVENRKVTGVWKFETTPRMSSYLLAFAAGDMQGITAKTKNGTLVGVYATKAHPASNLEFALDIAVRCIEFYEEYYGVKYPIPQSLHVALPDFSAGAMENWGLVTYREIYLLVDENSTALSRQTVALVVAHELAHQWFGNLVTMKWWDDLWLNESFANMMEYVSVDATEPSWKIFEDFQTGGAPYALKRDATDGVQSVHVEVKHPDEINTLFDGAIVYAKGSRLMHMLRRWLGDDAFRKGLGAYFEKHQYGNTIGRDLWDALSQASGRDVAAFMDAWLEQPGYPVVTAKVENDCLILTQKQFFIGEHEDKGRLWPVPLNSNWQGLPDTLTTERLEIPNYAALAAQNDGALRLNTENTAHYITDYQGELLDDLLNNLSSLDNISKLQIVQERRLLAESGKISYADLLPVISKLANETSYMVVSAVSQVLEGLNRFVDEGSQTEEDYKALLKILSQSNFDRLGFEKQAGESDEDEMVRQLIVGNMIKADDETAKAQASQIFDRYRDNLEKLPAAIRLQVLVNQIKHYESKELTKLYLDLYVASNDGSFKNALSTALSYTKNKETLDELLATWKDKFTVKPQDLSAWYARFLNRDFTQEAVWTWARENWDWIKAALGGDMSFDSFVISPAVVFKTEKRLAEYKAFFEPQLDDMAISRNISMGIKEIAARVELVKGEKEAVEKAIRAAI</sequence>
<dbReference type="GO" id="GO:0070006">
    <property type="term" value="F:metalloaminopeptidase activity"/>
    <property type="evidence" value="ECO:0007669"/>
    <property type="project" value="TreeGrafter"/>
</dbReference>
<evidence type="ECO:0000259" key="16">
    <source>
        <dbReference type="Pfam" id="PF11838"/>
    </source>
</evidence>
<dbReference type="Gene3D" id="2.60.40.1910">
    <property type="match status" value="1"/>
</dbReference>
<dbReference type="EC" id="3.4.11.-" evidence="14"/>
<accession>A0A0B7GN13</accession>
<dbReference type="CDD" id="cd09601">
    <property type="entry name" value="M1_APN-Q_like"/>
    <property type="match status" value="1"/>
</dbReference>
<gene>
    <name evidence="18" type="primary">pepN</name>
    <name evidence="18" type="ORF">SSV_0843</name>
</gene>
<keyword evidence="6 12" id="KW-0479">Metal-binding</keyword>
<organism evidence="18 19">
    <name type="scientific">Streptococcus sanguinis</name>
    <dbReference type="NCBI Taxonomy" id="1305"/>
    <lineage>
        <taxon>Bacteria</taxon>
        <taxon>Bacillati</taxon>
        <taxon>Bacillota</taxon>
        <taxon>Bacilli</taxon>
        <taxon>Lactobacillales</taxon>
        <taxon>Streptococcaceae</taxon>
        <taxon>Streptococcus</taxon>
    </lineage>
</organism>
<comment type="cofactor">
    <cofactor evidence="12 14">
        <name>Zn(2+)</name>
        <dbReference type="ChEBI" id="CHEBI:29105"/>
    </cofactor>
    <text evidence="12 14">Binds 1 zinc ion per subunit.</text>
</comment>